<name>A0AAP0N1Y5_9ROSI</name>
<reference evidence="2 3" key="1">
    <citation type="submission" date="2024-05" db="EMBL/GenBank/DDBJ databases">
        <title>Haplotype-resolved chromosome-level genome assembly of Huyou (Citrus changshanensis).</title>
        <authorList>
            <person name="Miao C."/>
            <person name="Chen W."/>
            <person name="Wu Y."/>
            <person name="Wang L."/>
            <person name="Zhao S."/>
            <person name="Grierson D."/>
            <person name="Xu C."/>
            <person name="Chen K."/>
        </authorList>
    </citation>
    <scope>NUCLEOTIDE SEQUENCE [LARGE SCALE GENOMIC DNA]</scope>
    <source>
        <strain evidence="2">01-14</strain>
        <tissue evidence="2">Leaf</tissue>
    </source>
</reference>
<organism evidence="2 3">
    <name type="scientific">Citrus x changshan-huyou</name>
    <dbReference type="NCBI Taxonomy" id="2935761"/>
    <lineage>
        <taxon>Eukaryota</taxon>
        <taxon>Viridiplantae</taxon>
        <taxon>Streptophyta</taxon>
        <taxon>Embryophyta</taxon>
        <taxon>Tracheophyta</taxon>
        <taxon>Spermatophyta</taxon>
        <taxon>Magnoliopsida</taxon>
        <taxon>eudicotyledons</taxon>
        <taxon>Gunneridae</taxon>
        <taxon>Pentapetalae</taxon>
        <taxon>rosids</taxon>
        <taxon>malvids</taxon>
        <taxon>Sapindales</taxon>
        <taxon>Rutaceae</taxon>
        <taxon>Aurantioideae</taxon>
        <taxon>Citrus</taxon>
    </lineage>
</organism>
<keyword evidence="1" id="KW-0472">Membrane</keyword>
<dbReference type="Proteomes" id="UP001428341">
    <property type="component" value="Unassembled WGS sequence"/>
</dbReference>
<dbReference type="EMBL" id="JBCGBO010000001">
    <property type="protein sequence ID" value="KAK9230213.1"/>
    <property type="molecule type" value="Genomic_DNA"/>
</dbReference>
<feature type="transmembrane region" description="Helical" evidence="1">
    <location>
        <begin position="34"/>
        <end position="53"/>
    </location>
</feature>
<feature type="transmembrane region" description="Helical" evidence="1">
    <location>
        <begin position="6"/>
        <end position="22"/>
    </location>
</feature>
<protein>
    <submittedName>
        <fullName evidence="2">Uncharacterized protein</fullName>
    </submittedName>
</protein>
<dbReference type="AlphaFoldDB" id="A0AAP0N1Y5"/>
<keyword evidence="1" id="KW-0812">Transmembrane</keyword>
<accession>A0AAP0N1Y5</accession>
<proteinExistence type="predicted"/>
<keyword evidence="1" id="KW-1133">Transmembrane helix</keyword>
<evidence type="ECO:0000313" key="3">
    <source>
        <dbReference type="Proteomes" id="UP001428341"/>
    </source>
</evidence>
<comment type="caution">
    <text evidence="2">The sequence shown here is derived from an EMBL/GenBank/DDBJ whole genome shotgun (WGS) entry which is preliminary data.</text>
</comment>
<evidence type="ECO:0000256" key="1">
    <source>
        <dbReference type="SAM" id="Phobius"/>
    </source>
</evidence>
<gene>
    <name evidence="2" type="ORF">WN944_023180</name>
</gene>
<keyword evidence="3" id="KW-1185">Reference proteome</keyword>
<evidence type="ECO:0000313" key="2">
    <source>
        <dbReference type="EMBL" id="KAK9230213.1"/>
    </source>
</evidence>
<sequence length="77" mass="9218">MRLRILLPPCILMIVLLRKFLLPMQKNEHICFRFSNLMMFLLISFVGSVEVMWSSMRLCVCFVKIDFCLQGCRMIWI</sequence>